<sequence>GVYQEAIAAIKKFNPDQFESTVGKEYLWALKLISNNYIDSLLLTERTRKHDEELERILGIAEERMEETESEYARFLTLLNKAEVKARRGETEKADEILGGIIRDASETVRRFIKPSYH</sequence>
<organism evidence="2">
    <name type="scientific">marine sediment metagenome</name>
    <dbReference type="NCBI Taxonomy" id="412755"/>
    <lineage>
        <taxon>unclassified sequences</taxon>
        <taxon>metagenomes</taxon>
        <taxon>ecological metagenomes</taxon>
    </lineage>
</organism>
<accession>X1LUI4</accession>
<comment type="caution">
    <text evidence="2">The sequence shown here is derived from an EMBL/GenBank/DDBJ whole genome shotgun (WGS) entry which is preliminary data.</text>
</comment>
<feature type="coiled-coil region" evidence="1">
    <location>
        <begin position="51"/>
        <end position="85"/>
    </location>
</feature>
<name>X1LUI4_9ZZZZ</name>
<proteinExistence type="predicted"/>
<protein>
    <submittedName>
        <fullName evidence="2">Uncharacterized protein</fullName>
    </submittedName>
</protein>
<dbReference type="EMBL" id="BARV01014773">
    <property type="protein sequence ID" value="GAI23012.1"/>
    <property type="molecule type" value="Genomic_DNA"/>
</dbReference>
<evidence type="ECO:0000313" key="2">
    <source>
        <dbReference type="EMBL" id="GAI23012.1"/>
    </source>
</evidence>
<gene>
    <name evidence="2" type="ORF">S06H3_25641</name>
</gene>
<reference evidence="2" key="1">
    <citation type="journal article" date="2014" name="Front. Microbiol.">
        <title>High frequency of phylogenetically diverse reductive dehalogenase-homologous genes in deep subseafloor sedimentary metagenomes.</title>
        <authorList>
            <person name="Kawai M."/>
            <person name="Futagami T."/>
            <person name="Toyoda A."/>
            <person name="Takaki Y."/>
            <person name="Nishi S."/>
            <person name="Hori S."/>
            <person name="Arai W."/>
            <person name="Tsubouchi T."/>
            <person name="Morono Y."/>
            <person name="Uchiyama I."/>
            <person name="Ito T."/>
            <person name="Fujiyama A."/>
            <person name="Inagaki F."/>
            <person name="Takami H."/>
        </authorList>
    </citation>
    <scope>NUCLEOTIDE SEQUENCE</scope>
    <source>
        <strain evidence="2">Expedition CK06-06</strain>
    </source>
</reference>
<evidence type="ECO:0000256" key="1">
    <source>
        <dbReference type="SAM" id="Coils"/>
    </source>
</evidence>
<keyword evidence="1" id="KW-0175">Coiled coil</keyword>
<feature type="non-terminal residue" evidence="2">
    <location>
        <position position="1"/>
    </location>
</feature>
<dbReference type="AlphaFoldDB" id="X1LUI4"/>